<evidence type="ECO:0000256" key="1">
    <source>
        <dbReference type="SAM" id="SignalP"/>
    </source>
</evidence>
<evidence type="ECO:0000313" key="3">
    <source>
        <dbReference type="Proteomes" id="UP000007303"/>
    </source>
</evidence>
<keyword evidence="3" id="KW-1185">Reference proteome</keyword>
<reference evidence="2" key="3">
    <citation type="submission" date="2025-09" db="UniProtKB">
        <authorList>
            <consortium name="Ensembl"/>
        </authorList>
    </citation>
    <scope>IDENTIFICATION</scope>
</reference>
<name>H3D0S2_TETNG</name>
<feature type="signal peptide" evidence="1">
    <location>
        <begin position="1"/>
        <end position="33"/>
    </location>
</feature>
<dbReference type="HOGENOM" id="CLU_1980970_0_0_1"/>
<dbReference type="InParanoid" id="H3D0S2"/>
<feature type="chain" id="PRO_5003582257" evidence="1">
    <location>
        <begin position="34"/>
        <end position="126"/>
    </location>
</feature>
<dbReference type="Ensembl" id="ENSTNIT00000014304.1">
    <property type="protein sequence ID" value="ENSTNIP00000014108.1"/>
    <property type="gene ID" value="ENSTNIG00000011173.1"/>
</dbReference>
<reference evidence="3" key="1">
    <citation type="journal article" date="2004" name="Nature">
        <title>Genome duplication in the teleost fish Tetraodon nigroviridis reveals the early vertebrate proto-karyotype.</title>
        <authorList>
            <person name="Jaillon O."/>
            <person name="Aury J.-M."/>
            <person name="Brunet F."/>
            <person name="Petit J.-L."/>
            <person name="Stange-Thomann N."/>
            <person name="Mauceli E."/>
            <person name="Bouneau L."/>
            <person name="Fischer C."/>
            <person name="Ozouf-Costaz C."/>
            <person name="Bernot A."/>
            <person name="Nicaud S."/>
            <person name="Jaffe D."/>
            <person name="Fisher S."/>
            <person name="Lutfalla G."/>
            <person name="Dossat C."/>
            <person name="Segurens B."/>
            <person name="Dasilva C."/>
            <person name="Salanoubat M."/>
            <person name="Levy M."/>
            <person name="Boudet N."/>
            <person name="Castellano S."/>
            <person name="Anthouard V."/>
            <person name="Jubin C."/>
            <person name="Castelli V."/>
            <person name="Katinka M."/>
            <person name="Vacherie B."/>
            <person name="Biemont C."/>
            <person name="Skalli Z."/>
            <person name="Cattolico L."/>
            <person name="Poulain J."/>
            <person name="De Berardinis V."/>
            <person name="Cruaud C."/>
            <person name="Duprat S."/>
            <person name="Brottier P."/>
            <person name="Coutanceau J.-P."/>
            <person name="Gouzy J."/>
            <person name="Parra G."/>
            <person name="Lardier G."/>
            <person name="Chapple C."/>
            <person name="McKernan K.J."/>
            <person name="McEwan P."/>
            <person name="Bosak S."/>
            <person name="Kellis M."/>
            <person name="Volff J.-N."/>
            <person name="Guigo R."/>
            <person name="Zody M.C."/>
            <person name="Mesirov J."/>
            <person name="Lindblad-Toh K."/>
            <person name="Birren B."/>
            <person name="Nusbaum C."/>
            <person name="Kahn D."/>
            <person name="Robinson-Rechavi M."/>
            <person name="Laudet V."/>
            <person name="Schachter V."/>
            <person name="Quetier F."/>
            <person name="Saurin W."/>
            <person name="Scarpelli C."/>
            <person name="Wincker P."/>
            <person name="Lander E.S."/>
            <person name="Weissenbach J."/>
            <person name="Roest Crollius H."/>
        </authorList>
    </citation>
    <scope>NUCLEOTIDE SEQUENCE [LARGE SCALE GENOMIC DNA]</scope>
</reference>
<dbReference type="GeneTree" id="ENSGT00940000182428"/>
<protein>
    <submittedName>
        <fullName evidence="2">Uncharacterized protein</fullName>
    </submittedName>
</protein>
<reference evidence="2" key="2">
    <citation type="submission" date="2025-08" db="UniProtKB">
        <authorList>
            <consortium name="Ensembl"/>
        </authorList>
    </citation>
    <scope>IDENTIFICATION</scope>
</reference>
<accession>H3D0S2</accession>
<dbReference type="Proteomes" id="UP000007303">
    <property type="component" value="Unassembled WGS sequence"/>
</dbReference>
<evidence type="ECO:0000313" key="2">
    <source>
        <dbReference type="Ensembl" id="ENSTNIP00000014108.1"/>
    </source>
</evidence>
<sequence>MASFVGPGRTGPGLGSWPLLLLLLTGLKGPVSAISEAGKWILDVDSEDQNQHNYFYFTKTLFNNLTTEIIIFYWRSEDVLAGGGLFEAENWLALVLGRGQRSVGVRVLHEVFECLHKDRGSQMCVC</sequence>
<proteinExistence type="predicted"/>
<dbReference type="AlphaFoldDB" id="H3D0S2"/>
<keyword evidence="1" id="KW-0732">Signal</keyword>
<organism evidence="2 3">
    <name type="scientific">Tetraodon nigroviridis</name>
    <name type="common">Spotted green pufferfish</name>
    <name type="synonym">Chelonodon nigroviridis</name>
    <dbReference type="NCBI Taxonomy" id="99883"/>
    <lineage>
        <taxon>Eukaryota</taxon>
        <taxon>Metazoa</taxon>
        <taxon>Chordata</taxon>
        <taxon>Craniata</taxon>
        <taxon>Vertebrata</taxon>
        <taxon>Euteleostomi</taxon>
        <taxon>Actinopterygii</taxon>
        <taxon>Neopterygii</taxon>
        <taxon>Teleostei</taxon>
        <taxon>Neoteleostei</taxon>
        <taxon>Acanthomorphata</taxon>
        <taxon>Eupercaria</taxon>
        <taxon>Tetraodontiformes</taxon>
        <taxon>Tetradontoidea</taxon>
        <taxon>Tetraodontidae</taxon>
        <taxon>Tetraodon</taxon>
    </lineage>
</organism>